<dbReference type="EMBL" id="WJBH02000193">
    <property type="protein sequence ID" value="KAI9550017.1"/>
    <property type="molecule type" value="Genomic_DNA"/>
</dbReference>
<dbReference type="Gene3D" id="3.30.160.60">
    <property type="entry name" value="Classic Zinc Finger"/>
    <property type="match status" value="1"/>
</dbReference>
<dbReference type="GO" id="GO:0008270">
    <property type="term" value="F:zinc ion binding"/>
    <property type="evidence" value="ECO:0007669"/>
    <property type="project" value="UniProtKB-KW"/>
</dbReference>
<dbReference type="PROSITE" id="PS00028">
    <property type="entry name" value="ZINC_FINGER_C2H2_1"/>
    <property type="match status" value="1"/>
</dbReference>
<keyword evidence="4" id="KW-1185">Reference proteome</keyword>
<dbReference type="AlphaFoldDB" id="A0AAD5KE75"/>
<dbReference type="SUPFAM" id="SSF57667">
    <property type="entry name" value="beta-beta-alpha zinc fingers"/>
    <property type="match status" value="1"/>
</dbReference>
<dbReference type="SMART" id="SM00355">
    <property type="entry name" value="ZnF_C2H2"/>
    <property type="match status" value="1"/>
</dbReference>
<comment type="caution">
    <text evidence="3">The sequence shown here is derived from an EMBL/GenBank/DDBJ whole genome shotgun (WGS) entry which is preliminary data.</text>
</comment>
<evidence type="ECO:0000256" key="1">
    <source>
        <dbReference type="PROSITE-ProRule" id="PRU00042"/>
    </source>
</evidence>
<protein>
    <submittedName>
        <fullName evidence="3">Hypermethylated in cancer 2 protein</fullName>
    </submittedName>
</protein>
<proteinExistence type="predicted"/>
<dbReference type="Pfam" id="PF00096">
    <property type="entry name" value="zf-C2H2"/>
    <property type="match status" value="1"/>
</dbReference>
<evidence type="ECO:0000313" key="4">
    <source>
        <dbReference type="Proteomes" id="UP000820818"/>
    </source>
</evidence>
<name>A0AAD5KE75_9CRUS</name>
<dbReference type="InterPro" id="IPR036236">
    <property type="entry name" value="Znf_C2H2_sf"/>
</dbReference>
<gene>
    <name evidence="3" type="ORF">GHT06_007607</name>
</gene>
<reference evidence="3" key="1">
    <citation type="submission" date="2022-05" db="EMBL/GenBank/DDBJ databases">
        <title>A multi-omics perspective on studying reproductive biology in Daphnia sinensis.</title>
        <authorList>
            <person name="Jia J."/>
        </authorList>
    </citation>
    <scope>NUCLEOTIDE SEQUENCE</scope>
    <source>
        <strain evidence="3">WSL</strain>
    </source>
</reference>
<dbReference type="InterPro" id="IPR013087">
    <property type="entry name" value="Znf_C2H2_type"/>
</dbReference>
<evidence type="ECO:0000313" key="3">
    <source>
        <dbReference type="EMBL" id="KAI9550017.1"/>
    </source>
</evidence>
<organism evidence="3 4">
    <name type="scientific">Daphnia sinensis</name>
    <dbReference type="NCBI Taxonomy" id="1820382"/>
    <lineage>
        <taxon>Eukaryota</taxon>
        <taxon>Metazoa</taxon>
        <taxon>Ecdysozoa</taxon>
        <taxon>Arthropoda</taxon>
        <taxon>Crustacea</taxon>
        <taxon>Branchiopoda</taxon>
        <taxon>Diplostraca</taxon>
        <taxon>Cladocera</taxon>
        <taxon>Anomopoda</taxon>
        <taxon>Daphniidae</taxon>
        <taxon>Daphnia</taxon>
        <taxon>Daphnia similis group</taxon>
    </lineage>
</organism>
<dbReference type="PROSITE" id="PS50157">
    <property type="entry name" value="ZINC_FINGER_C2H2_2"/>
    <property type="match status" value="1"/>
</dbReference>
<keyword evidence="1" id="KW-0862">Zinc</keyword>
<sequence>MSIIKNLMRHMRYECGLPPRFPCHVCGRFFRRKDDLQRHIARIHGIMDGSAALLLAGDGIKQDE</sequence>
<feature type="domain" description="C2H2-type" evidence="2">
    <location>
        <begin position="21"/>
        <end position="44"/>
    </location>
</feature>
<keyword evidence="1" id="KW-0479">Metal-binding</keyword>
<keyword evidence="1" id="KW-0863">Zinc-finger</keyword>
<accession>A0AAD5KE75</accession>
<dbReference type="Proteomes" id="UP000820818">
    <property type="component" value="Unassembled WGS sequence"/>
</dbReference>
<evidence type="ECO:0000259" key="2">
    <source>
        <dbReference type="PROSITE" id="PS50157"/>
    </source>
</evidence>